<feature type="transmembrane region" description="Helical" evidence="1">
    <location>
        <begin position="20"/>
        <end position="41"/>
    </location>
</feature>
<keyword evidence="1" id="KW-0472">Membrane</keyword>
<sequence>MSAVSALVLAVQTAVRDIEIVWSLLAEVLVVVVAALVFWVFRKIIPTEDQTAGTKFHWVDCSASLALHSAAN</sequence>
<accession>A0ABR3KZI6</accession>
<protein>
    <submittedName>
        <fullName evidence="2">Uncharacterized protein</fullName>
    </submittedName>
</protein>
<evidence type="ECO:0000313" key="3">
    <source>
        <dbReference type="Proteomes" id="UP001558632"/>
    </source>
</evidence>
<proteinExistence type="predicted"/>
<comment type="caution">
    <text evidence="2">The sequence shown here is derived from an EMBL/GenBank/DDBJ whole genome shotgun (WGS) entry which is preliminary data.</text>
</comment>
<organism evidence="2 3">
    <name type="scientific">Trichinella spiralis</name>
    <name type="common">Trichina worm</name>
    <dbReference type="NCBI Taxonomy" id="6334"/>
    <lineage>
        <taxon>Eukaryota</taxon>
        <taxon>Metazoa</taxon>
        <taxon>Ecdysozoa</taxon>
        <taxon>Nematoda</taxon>
        <taxon>Enoplea</taxon>
        <taxon>Dorylaimia</taxon>
        <taxon>Trichinellida</taxon>
        <taxon>Trichinellidae</taxon>
        <taxon>Trichinella</taxon>
    </lineage>
</organism>
<name>A0ABR3KZI6_TRISP</name>
<reference evidence="2 3" key="1">
    <citation type="submission" date="2024-07" db="EMBL/GenBank/DDBJ databases">
        <title>Enhanced genomic and transcriptomic resources for Trichinella pseudospiralis and T. spiralis underpin the discovery of pronounced molecular differences between stages and species.</title>
        <authorList>
            <person name="Pasi K.K."/>
            <person name="La Rosa G."/>
            <person name="Gomez-Morales M.A."/>
            <person name="Tosini F."/>
            <person name="Sumanam S."/>
            <person name="Young N.D."/>
            <person name="Chang B.C."/>
            <person name="Robin G.B."/>
        </authorList>
    </citation>
    <scope>NUCLEOTIDE SEQUENCE [LARGE SCALE GENOMIC DNA]</scope>
    <source>
        <strain evidence="2">ISS534</strain>
    </source>
</reference>
<dbReference type="Proteomes" id="UP001558632">
    <property type="component" value="Unassembled WGS sequence"/>
</dbReference>
<keyword evidence="1" id="KW-1133">Transmembrane helix</keyword>
<keyword evidence="1" id="KW-0812">Transmembrane</keyword>
<keyword evidence="3" id="KW-1185">Reference proteome</keyword>
<evidence type="ECO:0000256" key="1">
    <source>
        <dbReference type="SAM" id="Phobius"/>
    </source>
</evidence>
<evidence type="ECO:0000313" key="2">
    <source>
        <dbReference type="EMBL" id="KAL1244844.1"/>
    </source>
</evidence>
<dbReference type="EMBL" id="JBEUSY010000132">
    <property type="protein sequence ID" value="KAL1244844.1"/>
    <property type="molecule type" value="Genomic_DNA"/>
</dbReference>
<gene>
    <name evidence="2" type="ORF">TSPI_06367</name>
</gene>